<evidence type="ECO:0000313" key="6">
    <source>
        <dbReference type="Proteomes" id="UP000195221"/>
    </source>
</evidence>
<dbReference type="AlphaFoldDB" id="A0A242N0X7"/>
<organism evidence="5 6">
    <name type="scientific">Caballeronia sordidicola</name>
    <name type="common">Burkholderia sordidicola</name>
    <dbReference type="NCBI Taxonomy" id="196367"/>
    <lineage>
        <taxon>Bacteria</taxon>
        <taxon>Pseudomonadati</taxon>
        <taxon>Pseudomonadota</taxon>
        <taxon>Betaproteobacteria</taxon>
        <taxon>Burkholderiales</taxon>
        <taxon>Burkholderiaceae</taxon>
        <taxon>Caballeronia</taxon>
    </lineage>
</organism>
<dbReference type="Pfam" id="PF01047">
    <property type="entry name" value="MarR"/>
    <property type="match status" value="1"/>
</dbReference>
<dbReference type="EMBL" id="NBTZ01000033">
    <property type="protein sequence ID" value="OTP77034.1"/>
    <property type="molecule type" value="Genomic_DNA"/>
</dbReference>
<dbReference type="InterPro" id="IPR036390">
    <property type="entry name" value="WH_DNA-bd_sf"/>
</dbReference>
<sequence length="194" mass="21787">MTDKKSSDAAPRETAAMLRHWHDTVPNDRLAHLVKDATRAMVRAMQLRLAEHAVSYGHWTFLRILWETDGLTQRELSAQAGVMEPTTFAAVRAMEAMGFVERQQMPDNKKNVHVFLTEQGRALKDKLVPLAEEVNEISVAGMSERDIKTARKVLLAVIENLAGDELGSTDPRRRVLSTRELGRMVAERGEAVED</sequence>
<keyword evidence="2" id="KW-0238">DNA-binding</keyword>
<evidence type="ECO:0000259" key="4">
    <source>
        <dbReference type="PROSITE" id="PS50995"/>
    </source>
</evidence>
<dbReference type="GO" id="GO:0003677">
    <property type="term" value="F:DNA binding"/>
    <property type="evidence" value="ECO:0007669"/>
    <property type="project" value="UniProtKB-KW"/>
</dbReference>
<proteinExistence type="predicted"/>
<dbReference type="GO" id="GO:0003700">
    <property type="term" value="F:DNA-binding transcription factor activity"/>
    <property type="evidence" value="ECO:0007669"/>
    <property type="project" value="InterPro"/>
</dbReference>
<name>A0A242N0X7_CABSO</name>
<feature type="domain" description="HTH marR-type" evidence="4">
    <location>
        <begin position="27"/>
        <end position="159"/>
    </location>
</feature>
<dbReference type="SMART" id="SM00347">
    <property type="entry name" value="HTH_MARR"/>
    <property type="match status" value="1"/>
</dbReference>
<dbReference type="SUPFAM" id="SSF46785">
    <property type="entry name" value="Winged helix' DNA-binding domain"/>
    <property type="match status" value="1"/>
</dbReference>
<dbReference type="PANTHER" id="PTHR42756:SF1">
    <property type="entry name" value="TRANSCRIPTIONAL REPRESSOR OF EMRAB OPERON"/>
    <property type="match status" value="1"/>
</dbReference>
<protein>
    <submittedName>
        <fullName evidence="5">Transcriptional regulator, MarR family</fullName>
    </submittedName>
</protein>
<dbReference type="Gene3D" id="1.10.10.10">
    <property type="entry name" value="Winged helix-like DNA-binding domain superfamily/Winged helix DNA-binding domain"/>
    <property type="match status" value="1"/>
</dbReference>
<dbReference type="Proteomes" id="UP000195221">
    <property type="component" value="Unassembled WGS sequence"/>
</dbReference>
<keyword evidence="3" id="KW-0804">Transcription</keyword>
<evidence type="ECO:0000256" key="3">
    <source>
        <dbReference type="ARBA" id="ARBA00023163"/>
    </source>
</evidence>
<accession>A0A242N0X7</accession>
<evidence type="ECO:0000256" key="2">
    <source>
        <dbReference type="ARBA" id="ARBA00023125"/>
    </source>
</evidence>
<evidence type="ECO:0000256" key="1">
    <source>
        <dbReference type="ARBA" id="ARBA00023015"/>
    </source>
</evidence>
<gene>
    <name evidence="5" type="ORF">PAMC26577_08710</name>
</gene>
<dbReference type="InterPro" id="IPR000835">
    <property type="entry name" value="HTH_MarR-typ"/>
</dbReference>
<dbReference type="InterPro" id="IPR036388">
    <property type="entry name" value="WH-like_DNA-bd_sf"/>
</dbReference>
<comment type="caution">
    <text evidence="5">The sequence shown here is derived from an EMBL/GenBank/DDBJ whole genome shotgun (WGS) entry which is preliminary data.</text>
</comment>
<dbReference type="PROSITE" id="PS50995">
    <property type="entry name" value="HTH_MARR_2"/>
    <property type="match status" value="1"/>
</dbReference>
<dbReference type="RefSeq" id="WP_062170667.1">
    <property type="nucleotide sequence ID" value="NZ_MSRG01000063.1"/>
</dbReference>
<keyword evidence="1" id="KW-0805">Transcription regulation</keyword>
<evidence type="ECO:0000313" key="5">
    <source>
        <dbReference type="EMBL" id="OTP77034.1"/>
    </source>
</evidence>
<reference evidence="5 6" key="1">
    <citation type="submission" date="2017-03" db="EMBL/GenBank/DDBJ databases">
        <title>Genome analysis of strain PAMC 26577.</title>
        <authorList>
            <person name="Oh H.-M."/>
            <person name="Yang J.-A."/>
        </authorList>
    </citation>
    <scope>NUCLEOTIDE SEQUENCE [LARGE SCALE GENOMIC DNA]</scope>
    <source>
        <strain evidence="5 6">PAMC 26577</strain>
    </source>
</reference>
<dbReference type="PANTHER" id="PTHR42756">
    <property type="entry name" value="TRANSCRIPTIONAL REGULATOR, MARR"/>
    <property type="match status" value="1"/>
</dbReference>